<evidence type="ECO:0000313" key="2">
    <source>
        <dbReference type="Proteomes" id="UP000003561"/>
    </source>
</evidence>
<protein>
    <submittedName>
        <fullName evidence="1">Uncharacterized protein</fullName>
    </submittedName>
</protein>
<reference evidence="1 2" key="2">
    <citation type="submission" date="2009-03" db="EMBL/GenBank/DDBJ databases">
        <title>Draft genome sequence of Roseburia inulinivorans (DSM 16841).</title>
        <authorList>
            <person name="Sudarsanam P."/>
            <person name="Ley R."/>
            <person name="Guruge J."/>
            <person name="Turnbaugh P.J."/>
            <person name="Mahowald M."/>
            <person name="Liep D."/>
            <person name="Gordon J."/>
        </authorList>
    </citation>
    <scope>NUCLEOTIDE SEQUENCE [LARGE SCALE GENOMIC DNA]</scope>
    <source>
        <strain evidence="1 2">DSM 16841</strain>
    </source>
</reference>
<name>C0FZB4_9FIRM</name>
<gene>
    <name evidence="1" type="ORF">ROSEINA2194_04111</name>
</gene>
<dbReference type="Proteomes" id="UP000003561">
    <property type="component" value="Unassembled WGS sequence"/>
</dbReference>
<proteinExistence type="predicted"/>
<accession>C0FZB4</accession>
<sequence>MDIADFAHGIFRGFAEGEISDYDSVEILDQKVIQNGTIGQIFYPKKNFIMEYF</sequence>
<dbReference type="EMBL" id="ACFY01000165">
    <property type="protein sequence ID" value="EEG92020.1"/>
    <property type="molecule type" value="Genomic_DNA"/>
</dbReference>
<evidence type="ECO:0000313" key="1">
    <source>
        <dbReference type="EMBL" id="EEG92020.1"/>
    </source>
</evidence>
<comment type="caution">
    <text evidence="1">The sequence shown here is derived from an EMBL/GenBank/DDBJ whole genome shotgun (WGS) entry which is preliminary data.</text>
</comment>
<dbReference type="RefSeq" id="WP_009860984.1">
    <property type="nucleotide sequence ID" value="NZ_ACFY01000165.1"/>
</dbReference>
<organism evidence="1 2">
    <name type="scientific">Roseburia inulinivorans DSM 16841</name>
    <dbReference type="NCBI Taxonomy" id="622312"/>
    <lineage>
        <taxon>Bacteria</taxon>
        <taxon>Bacillati</taxon>
        <taxon>Bacillota</taxon>
        <taxon>Clostridia</taxon>
        <taxon>Lachnospirales</taxon>
        <taxon>Lachnospiraceae</taxon>
        <taxon>Roseburia</taxon>
    </lineage>
</organism>
<dbReference type="AlphaFoldDB" id="C0FZB4"/>
<dbReference type="GeneID" id="75163705"/>
<reference evidence="1 2" key="1">
    <citation type="submission" date="2009-02" db="EMBL/GenBank/DDBJ databases">
        <authorList>
            <person name="Fulton L."/>
            <person name="Clifton S."/>
            <person name="Fulton B."/>
            <person name="Xu J."/>
            <person name="Minx P."/>
            <person name="Pepin K.H."/>
            <person name="Johnson M."/>
            <person name="Bhonagiri V."/>
            <person name="Nash W.E."/>
            <person name="Mardis E.R."/>
            <person name="Wilson R.K."/>
        </authorList>
    </citation>
    <scope>NUCLEOTIDE SEQUENCE [LARGE SCALE GENOMIC DNA]</scope>
    <source>
        <strain evidence="1 2">DSM 16841</strain>
    </source>
</reference>